<proteinExistence type="predicted"/>
<dbReference type="OrthoDB" id="7838347at2"/>
<organism evidence="2 3">
    <name type="scientific">Sulfitobacter donghicola DSW-25 = KCTC 12864 = JCM 14565</name>
    <dbReference type="NCBI Taxonomy" id="1300350"/>
    <lineage>
        <taxon>Bacteria</taxon>
        <taxon>Pseudomonadati</taxon>
        <taxon>Pseudomonadota</taxon>
        <taxon>Alphaproteobacteria</taxon>
        <taxon>Rhodobacterales</taxon>
        <taxon>Roseobacteraceae</taxon>
        <taxon>Sulfitobacter</taxon>
    </lineage>
</organism>
<gene>
    <name evidence="2" type="ORF">DSW25_03775</name>
</gene>
<evidence type="ECO:0000259" key="1">
    <source>
        <dbReference type="Pfam" id="PF20078"/>
    </source>
</evidence>
<accession>A0A073INJ7</accession>
<dbReference type="STRING" id="1300350.Z948_2050"/>
<dbReference type="RefSeq" id="WP_025059431.1">
    <property type="nucleotide sequence ID" value="NZ_JAMC01000001.1"/>
</dbReference>
<dbReference type="EMBL" id="JAMC01000001">
    <property type="protein sequence ID" value="KEJ91026.1"/>
    <property type="molecule type" value="Genomic_DNA"/>
</dbReference>
<sequence length="272" mass="30661">MTYIQQGPGALDYLPYRFGASRLLFRGPRRDLEAPYVAFIGGTQTFGKFIAQPYPLKVEHLTGVTSVNLGQLNAGLDVFAGEPIVCELASNARVTVLEVLGAANLSNLYYTVHPRRNDRFLKASAQLESLYPTVDFTQFNFTQHMLGHLWTMDAERFELVKRMLQRVWLKRMQQLIERLGKRVILLGLETSLESQNKNTARGPAFVTDEMLRALSGLIDAYLEVSCDAIDESARREGMVYTSFQEAAARTLQGPAFHTEIANKLRPVLDRLM</sequence>
<feature type="domain" description="DUF6473" evidence="1">
    <location>
        <begin position="1"/>
        <end position="272"/>
    </location>
</feature>
<comment type="caution">
    <text evidence="2">The sequence shown here is derived from an EMBL/GenBank/DDBJ whole genome shotgun (WGS) entry which is preliminary data.</text>
</comment>
<dbReference type="AlphaFoldDB" id="A0A073INJ7"/>
<keyword evidence="3" id="KW-1185">Reference proteome</keyword>
<dbReference type="Proteomes" id="UP000027734">
    <property type="component" value="Unassembled WGS sequence"/>
</dbReference>
<evidence type="ECO:0000313" key="2">
    <source>
        <dbReference type="EMBL" id="KEJ91026.1"/>
    </source>
</evidence>
<dbReference type="InterPro" id="IPR045524">
    <property type="entry name" value="DUF6473"/>
</dbReference>
<protein>
    <recommendedName>
        <fullName evidence="1">DUF6473 domain-containing protein</fullName>
    </recommendedName>
</protein>
<evidence type="ECO:0000313" key="3">
    <source>
        <dbReference type="Proteomes" id="UP000027734"/>
    </source>
</evidence>
<name>A0A073INJ7_9RHOB</name>
<reference evidence="2 3" key="1">
    <citation type="submission" date="2014-01" db="EMBL/GenBank/DDBJ databases">
        <title>Sulfitobacter donghicola JCM 14565 Genome Sequencing.</title>
        <authorList>
            <person name="Lai Q."/>
            <person name="Hong Z."/>
        </authorList>
    </citation>
    <scope>NUCLEOTIDE SEQUENCE [LARGE SCALE GENOMIC DNA]</scope>
    <source>
        <strain evidence="2 3">JCM 14565</strain>
    </source>
</reference>
<dbReference type="Pfam" id="PF20078">
    <property type="entry name" value="DUF6473"/>
    <property type="match status" value="1"/>
</dbReference>
<dbReference type="eggNOG" id="ENOG502Z950">
    <property type="taxonomic scope" value="Bacteria"/>
</dbReference>